<name>A0A8J3A939_9ACTN</name>
<dbReference type="AlphaFoldDB" id="A0A8J3A939"/>
<dbReference type="OrthoDB" id="9780674at2"/>
<dbReference type="Proteomes" id="UP000650511">
    <property type="component" value="Unassembled WGS sequence"/>
</dbReference>
<organism evidence="1 2">
    <name type="scientific">Egicoccus halophilus</name>
    <dbReference type="NCBI Taxonomy" id="1670830"/>
    <lineage>
        <taxon>Bacteria</taxon>
        <taxon>Bacillati</taxon>
        <taxon>Actinomycetota</taxon>
        <taxon>Nitriliruptoria</taxon>
        <taxon>Egicoccales</taxon>
        <taxon>Egicoccaceae</taxon>
        <taxon>Egicoccus</taxon>
    </lineage>
</organism>
<dbReference type="PANTHER" id="PTHR42110">
    <property type="entry name" value="L-ASPARAGINASE, PUTATIVE (AFU_ORTHOLOGUE AFUA_3G11890)-RELATED"/>
    <property type="match status" value="1"/>
</dbReference>
<comment type="caution">
    <text evidence="1">The sequence shown here is derived from an EMBL/GenBank/DDBJ whole genome shotgun (WGS) entry which is preliminary data.</text>
</comment>
<reference evidence="1" key="2">
    <citation type="submission" date="2020-09" db="EMBL/GenBank/DDBJ databases">
        <authorList>
            <person name="Sun Q."/>
            <person name="Zhou Y."/>
        </authorList>
    </citation>
    <scope>NUCLEOTIDE SEQUENCE</scope>
    <source>
        <strain evidence="1">CGMCC 1.14988</strain>
    </source>
</reference>
<dbReference type="Pfam" id="PF06089">
    <property type="entry name" value="Asparaginase_II"/>
    <property type="match status" value="1"/>
</dbReference>
<dbReference type="RefSeq" id="WP_130651134.1">
    <property type="nucleotide sequence ID" value="NZ_BMHA01000009.1"/>
</dbReference>
<protein>
    <submittedName>
        <fullName evidence="1">Asparaginase</fullName>
    </submittedName>
</protein>
<reference evidence="1" key="1">
    <citation type="journal article" date="2014" name="Int. J. Syst. Evol. Microbiol.">
        <title>Complete genome sequence of Corynebacterium casei LMG S-19264T (=DSM 44701T), isolated from a smear-ripened cheese.</title>
        <authorList>
            <consortium name="US DOE Joint Genome Institute (JGI-PGF)"/>
            <person name="Walter F."/>
            <person name="Albersmeier A."/>
            <person name="Kalinowski J."/>
            <person name="Ruckert C."/>
        </authorList>
    </citation>
    <scope>NUCLEOTIDE SEQUENCE</scope>
    <source>
        <strain evidence="1">CGMCC 1.14988</strain>
    </source>
</reference>
<gene>
    <name evidence="1" type="primary">ansA</name>
    <name evidence="1" type="ORF">GCM10011354_24990</name>
</gene>
<keyword evidence="2" id="KW-1185">Reference proteome</keyword>
<dbReference type="InterPro" id="IPR010349">
    <property type="entry name" value="Asparaginase_II"/>
</dbReference>
<accession>A0A8J3A939</accession>
<dbReference type="PANTHER" id="PTHR42110:SF1">
    <property type="entry name" value="L-ASPARAGINASE, PUTATIVE (AFU_ORTHOLOGUE AFUA_3G11890)-RELATED"/>
    <property type="match status" value="1"/>
</dbReference>
<dbReference type="EMBL" id="BMHA01000009">
    <property type="protein sequence ID" value="GGI07618.1"/>
    <property type="molecule type" value="Genomic_DNA"/>
</dbReference>
<proteinExistence type="predicted"/>
<evidence type="ECO:0000313" key="2">
    <source>
        <dbReference type="Proteomes" id="UP000650511"/>
    </source>
</evidence>
<sequence>MTGTHTSGAGPTVGVPLAEVTRRDERSGRELVESVHLGHAVLTGPDGEVLAAVGDPSLPTYVRSAAKPLQATACLEVLGDSRRPSPPELAVGWASHRGEARHVDAVRDLLHRSGTTPEQLTCPPASPQADPGATPARILHNCSGKHALFALAGAQQGTDRAGLLDPDGPLQRLVLARLADGLGPLLAVAVDGCGAPAVAVELAGLARAFGRIAVDDDHRPVREAGFAHPGLVGGEGRLESALLGAGVVAKVGAEGVYGVGWQAADGSPRGFAVKATDGATRGVAALTVALLTALGVVPADVWVAPPPLGGGEPVGAVRATATALDRLAAAGS</sequence>
<evidence type="ECO:0000313" key="1">
    <source>
        <dbReference type="EMBL" id="GGI07618.1"/>
    </source>
</evidence>